<accession>A0A814IJE6</accession>
<keyword evidence="2" id="KW-1185">Reference proteome</keyword>
<sequence length="87" mass="10654">FINKKEEEIVDKFSIKIPNESEDFPEHFSIEIDYMNNFQDSKFFKEETNFPNFYLLDKKKNPYNFKSNRYKSEFIHYNEKNGDGYVT</sequence>
<dbReference type="AlphaFoldDB" id="A0A814IJE6"/>
<evidence type="ECO:0000313" key="1">
    <source>
        <dbReference type="EMBL" id="CAF1026759.1"/>
    </source>
</evidence>
<feature type="non-terminal residue" evidence="1">
    <location>
        <position position="1"/>
    </location>
</feature>
<dbReference type="Proteomes" id="UP000663879">
    <property type="component" value="Unassembled WGS sequence"/>
</dbReference>
<evidence type="ECO:0000313" key="2">
    <source>
        <dbReference type="Proteomes" id="UP000663879"/>
    </source>
</evidence>
<proteinExistence type="predicted"/>
<gene>
    <name evidence="1" type="ORF">OXX778_LOCUS17656</name>
</gene>
<name>A0A814IJE6_9BILA</name>
<reference evidence="1" key="1">
    <citation type="submission" date="2021-02" db="EMBL/GenBank/DDBJ databases">
        <authorList>
            <person name="Nowell W R."/>
        </authorList>
    </citation>
    <scope>NUCLEOTIDE SEQUENCE</scope>
    <source>
        <strain evidence="1">Ploen Becks lab</strain>
    </source>
</reference>
<comment type="caution">
    <text evidence="1">The sequence shown here is derived from an EMBL/GenBank/DDBJ whole genome shotgun (WGS) entry which is preliminary data.</text>
</comment>
<dbReference type="EMBL" id="CAJNOC010004582">
    <property type="protein sequence ID" value="CAF1026759.1"/>
    <property type="molecule type" value="Genomic_DNA"/>
</dbReference>
<organism evidence="1 2">
    <name type="scientific">Brachionus calyciflorus</name>
    <dbReference type="NCBI Taxonomy" id="104777"/>
    <lineage>
        <taxon>Eukaryota</taxon>
        <taxon>Metazoa</taxon>
        <taxon>Spiralia</taxon>
        <taxon>Gnathifera</taxon>
        <taxon>Rotifera</taxon>
        <taxon>Eurotatoria</taxon>
        <taxon>Monogononta</taxon>
        <taxon>Pseudotrocha</taxon>
        <taxon>Ploima</taxon>
        <taxon>Brachionidae</taxon>
        <taxon>Brachionus</taxon>
    </lineage>
</organism>
<protein>
    <submittedName>
        <fullName evidence="1">Uncharacterized protein</fullName>
    </submittedName>
</protein>